<evidence type="ECO:0000313" key="2">
    <source>
        <dbReference type="EMBL" id="QYD69744.1"/>
    </source>
</evidence>
<dbReference type="EMBL" id="CP080095">
    <property type="protein sequence ID" value="QYD69744.1"/>
    <property type="molecule type" value="Genomic_DNA"/>
</dbReference>
<name>A0ABX8URX7_9BURK</name>
<sequence length="158" mass="16619">MKISRLYCRNPNPCRYALRAPRAPRTRGESLIEVMLAVVLTAVTALGLIAAQLWMMRDARATATREHAALVADALVEAMQGASHSNAALAQWRVRAGYLLPQGDASVSGAGDRTSVARVTWHTLAGASRSGEVIDIPPPCGDVAVPAGTGCVVLAFAE</sequence>
<organism evidence="2 3">
    <name type="scientific">Paraburkholderia edwinii</name>
    <dbReference type="NCBI Taxonomy" id="2861782"/>
    <lineage>
        <taxon>Bacteria</taxon>
        <taxon>Pseudomonadati</taxon>
        <taxon>Pseudomonadota</taxon>
        <taxon>Betaproteobacteria</taxon>
        <taxon>Burkholderiales</taxon>
        <taxon>Burkholderiaceae</taxon>
        <taxon>Paraburkholderia</taxon>
    </lineage>
</organism>
<reference evidence="2 3" key="1">
    <citation type="submission" date="2021-07" db="EMBL/GenBank/DDBJ databases">
        <title>Paraburkholderia edwinii protects Aspergillus sp. from phenazines by acting as a toxin sponge.</title>
        <authorList>
            <person name="Dahlstrom K.M."/>
            <person name="Newman D.K."/>
        </authorList>
    </citation>
    <scope>NUCLEOTIDE SEQUENCE [LARGE SCALE GENOMIC DNA]</scope>
    <source>
        <strain evidence="2 3">Pe01</strain>
    </source>
</reference>
<keyword evidence="3" id="KW-1185">Reference proteome</keyword>
<evidence type="ECO:0000313" key="3">
    <source>
        <dbReference type="Proteomes" id="UP000826462"/>
    </source>
</evidence>
<gene>
    <name evidence="2" type="ORF">KZJ38_05135</name>
</gene>
<keyword evidence="1" id="KW-0812">Transmembrane</keyword>
<evidence type="ECO:0008006" key="4">
    <source>
        <dbReference type="Google" id="ProtNLM"/>
    </source>
</evidence>
<accession>A0ABX8URX7</accession>
<proteinExistence type="predicted"/>
<keyword evidence="1" id="KW-0472">Membrane</keyword>
<protein>
    <recommendedName>
        <fullName evidence="4">Type IV pilus assembly protein PilV</fullName>
    </recommendedName>
</protein>
<keyword evidence="1" id="KW-1133">Transmembrane helix</keyword>
<feature type="transmembrane region" description="Helical" evidence="1">
    <location>
        <begin position="34"/>
        <end position="55"/>
    </location>
</feature>
<dbReference type="Proteomes" id="UP000826462">
    <property type="component" value="Chromosome 1"/>
</dbReference>
<evidence type="ECO:0000256" key="1">
    <source>
        <dbReference type="SAM" id="Phobius"/>
    </source>
</evidence>